<comment type="caution">
    <text evidence="1">The sequence shown here is derived from an EMBL/GenBank/DDBJ whole genome shotgun (WGS) entry which is preliminary data.</text>
</comment>
<dbReference type="AlphaFoldDB" id="C0DAI1"/>
<proteinExistence type="predicted"/>
<organism evidence="1 2">
    <name type="scientific">[Clostridium] asparagiforme DSM 15981</name>
    <dbReference type="NCBI Taxonomy" id="518636"/>
    <lineage>
        <taxon>Bacteria</taxon>
        <taxon>Bacillati</taxon>
        <taxon>Bacillota</taxon>
        <taxon>Clostridia</taxon>
        <taxon>Lachnospirales</taxon>
        <taxon>Lachnospiraceae</taxon>
        <taxon>Enterocloster</taxon>
    </lineage>
</organism>
<dbReference type="EMBL" id="ACCJ01000535">
    <property type="protein sequence ID" value="EEG51697.1"/>
    <property type="molecule type" value="Genomic_DNA"/>
</dbReference>
<dbReference type="HOGENOM" id="CLU_196664_0_0_9"/>
<protein>
    <submittedName>
        <fullName evidence="1">Uncharacterized protein</fullName>
    </submittedName>
</protein>
<sequence length="67" mass="7726">MAVKKTNNPAATEPEKIEKLFSKEQLLAAERFQERKDIVNALLSPDKQYTVEAVEQMIEKYMKGQVK</sequence>
<dbReference type="Proteomes" id="UP000004756">
    <property type="component" value="Unassembled WGS sequence"/>
</dbReference>
<dbReference type="RefSeq" id="WP_007718954.1">
    <property type="nucleotide sequence ID" value="NZ_CP102272.1"/>
</dbReference>
<gene>
    <name evidence="1" type="ORF">CLOSTASPAR_06284</name>
</gene>
<keyword evidence="2" id="KW-1185">Reference proteome</keyword>
<accession>C0DAI1</accession>
<name>C0DAI1_9FIRM</name>
<evidence type="ECO:0000313" key="2">
    <source>
        <dbReference type="Proteomes" id="UP000004756"/>
    </source>
</evidence>
<reference evidence="1 2" key="1">
    <citation type="submission" date="2009-02" db="EMBL/GenBank/DDBJ databases">
        <title>Draft genome sequence of Clostridium asparagiforme (DSM 15981).</title>
        <authorList>
            <person name="Sudarsanam P."/>
            <person name="Ley R."/>
            <person name="Guruge J."/>
            <person name="Turnbaugh P.J."/>
            <person name="Mahowald M."/>
            <person name="Liep D."/>
            <person name="Gordon J."/>
        </authorList>
    </citation>
    <scope>NUCLEOTIDE SEQUENCE [LARGE SCALE GENOMIC DNA]</scope>
    <source>
        <strain evidence="1 2">DSM 15981</strain>
    </source>
</reference>
<evidence type="ECO:0000313" key="1">
    <source>
        <dbReference type="EMBL" id="EEG51697.1"/>
    </source>
</evidence>